<protein>
    <submittedName>
        <fullName evidence="1">Uncharacterized protein</fullName>
    </submittedName>
</protein>
<dbReference type="AlphaFoldDB" id="A0A1A2Z0N6"/>
<accession>A0A1A2Z0N6</accession>
<reference evidence="1 2" key="1">
    <citation type="submission" date="2016-06" db="EMBL/GenBank/DDBJ databases">
        <authorList>
            <person name="Kjaerup R.B."/>
            <person name="Dalgaard T.S."/>
            <person name="Juul-Madsen H.R."/>
        </authorList>
    </citation>
    <scope>NUCLEOTIDE SEQUENCE [LARGE SCALE GENOMIC DNA]</scope>
    <source>
        <strain evidence="1 2">E1334</strain>
    </source>
</reference>
<sequence length="145" mass="15888">MERALRCAAQNFKDQDKAMQKLLDPSDYDSLRSNLDSVAEVAASAGCSKKGAQGGYTSTEILQYAERETSILPSPHVMWQVCSGFAHGRQWANLGMNDVEINPTSEEGVSAVRTTSDYKRLLAAGRPASILMAETVRLFTERSRA</sequence>
<organism evidence="1 2">
    <name type="scientific">Mycobacterium colombiense</name>
    <dbReference type="NCBI Taxonomy" id="339268"/>
    <lineage>
        <taxon>Bacteria</taxon>
        <taxon>Bacillati</taxon>
        <taxon>Actinomycetota</taxon>
        <taxon>Actinomycetes</taxon>
        <taxon>Mycobacteriales</taxon>
        <taxon>Mycobacteriaceae</taxon>
        <taxon>Mycobacterium</taxon>
        <taxon>Mycobacterium avium complex (MAC)</taxon>
    </lineage>
</organism>
<evidence type="ECO:0000313" key="1">
    <source>
        <dbReference type="EMBL" id="OBI43067.1"/>
    </source>
</evidence>
<comment type="caution">
    <text evidence="1">The sequence shown here is derived from an EMBL/GenBank/DDBJ whole genome shotgun (WGS) entry which is preliminary data.</text>
</comment>
<dbReference type="Proteomes" id="UP000091846">
    <property type="component" value="Unassembled WGS sequence"/>
</dbReference>
<name>A0A1A2Z0N6_9MYCO</name>
<proteinExistence type="predicted"/>
<dbReference type="EMBL" id="LZKI01000064">
    <property type="protein sequence ID" value="OBI43067.1"/>
    <property type="molecule type" value="Genomic_DNA"/>
</dbReference>
<evidence type="ECO:0000313" key="2">
    <source>
        <dbReference type="Proteomes" id="UP000091846"/>
    </source>
</evidence>
<gene>
    <name evidence="1" type="ORF">A5708_19260</name>
</gene>